<accession>A0A438J9Z9</accession>
<dbReference type="Gene3D" id="1.25.10.10">
    <property type="entry name" value="Leucine-rich Repeat Variant"/>
    <property type="match status" value="1"/>
</dbReference>
<comment type="caution">
    <text evidence="3">The sequence shown here is derived from an EMBL/GenBank/DDBJ whole genome shotgun (WGS) entry which is preliminary data.</text>
</comment>
<dbReference type="SUPFAM" id="SSF48371">
    <property type="entry name" value="ARM repeat"/>
    <property type="match status" value="1"/>
</dbReference>
<organism evidence="3 4">
    <name type="scientific">Vitis vinifera</name>
    <name type="common">Grape</name>
    <dbReference type="NCBI Taxonomy" id="29760"/>
    <lineage>
        <taxon>Eukaryota</taxon>
        <taxon>Viridiplantae</taxon>
        <taxon>Streptophyta</taxon>
        <taxon>Embryophyta</taxon>
        <taxon>Tracheophyta</taxon>
        <taxon>Spermatophyta</taxon>
        <taxon>Magnoliopsida</taxon>
        <taxon>eudicotyledons</taxon>
        <taxon>Gunneridae</taxon>
        <taxon>Pentapetalae</taxon>
        <taxon>rosids</taxon>
        <taxon>Vitales</taxon>
        <taxon>Vitaceae</taxon>
        <taxon>Viteae</taxon>
        <taxon>Vitis</taxon>
    </lineage>
</organism>
<gene>
    <name evidence="3" type="primary">CAND1_1</name>
    <name evidence="3" type="ORF">CK203_023848</name>
</gene>
<dbReference type="InterPro" id="IPR011989">
    <property type="entry name" value="ARM-like"/>
</dbReference>
<keyword evidence="1" id="KW-0677">Repeat</keyword>
<dbReference type="InterPro" id="IPR016024">
    <property type="entry name" value="ARM-type_fold"/>
</dbReference>
<protein>
    <submittedName>
        <fullName evidence="3">Cullin-associated NEDD8-dissociated protein 1</fullName>
    </submittedName>
</protein>
<evidence type="ECO:0000256" key="2">
    <source>
        <dbReference type="ARBA" id="ARBA00022786"/>
    </source>
</evidence>
<proteinExistence type="predicted"/>
<reference evidence="3 4" key="1">
    <citation type="journal article" date="2018" name="PLoS Genet.">
        <title>Population sequencing reveals clonal diversity and ancestral inbreeding in the grapevine cultivar Chardonnay.</title>
        <authorList>
            <person name="Roach M.J."/>
            <person name="Johnson D.L."/>
            <person name="Bohlmann J."/>
            <person name="van Vuuren H.J."/>
            <person name="Jones S.J."/>
            <person name="Pretorius I.S."/>
            <person name="Schmidt S.A."/>
            <person name="Borneman A.R."/>
        </authorList>
    </citation>
    <scope>NUCLEOTIDE SEQUENCE [LARGE SCALE GENOMIC DNA]</scope>
    <source>
        <strain evidence="4">cv. Chardonnay</strain>
        <tissue evidence="3">Leaf</tissue>
    </source>
</reference>
<dbReference type="AlphaFoldDB" id="A0A438J9Z9"/>
<dbReference type="InterPro" id="IPR039852">
    <property type="entry name" value="CAND1/CAND2"/>
</dbReference>
<dbReference type="EMBL" id="QGNW01000054">
    <property type="protein sequence ID" value="RVX05794.1"/>
    <property type="molecule type" value="Genomic_DNA"/>
</dbReference>
<evidence type="ECO:0000313" key="4">
    <source>
        <dbReference type="Proteomes" id="UP000288805"/>
    </source>
</evidence>
<evidence type="ECO:0000256" key="1">
    <source>
        <dbReference type="ARBA" id="ARBA00022737"/>
    </source>
</evidence>
<dbReference type="GO" id="GO:0010265">
    <property type="term" value="P:SCF complex assembly"/>
    <property type="evidence" value="ECO:0007669"/>
    <property type="project" value="InterPro"/>
</dbReference>
<keyword evidence="2" id="KW-0833">Ubl conjugation pathway</keyword>
<dbReference type="Proteomes" id="UP000288805">
    <property type="component" value="Unassembled WGS sequence"/>
</dbReference>
<name>A0A438J9Z9_VITVI</name>
<evidence type="ECO:0000313" key="3">
    <source>
        <dbReference type="EMBL" id="RVX05794.1"/>
    </source>
</evidence>
<dbReference type="PANTHER" id="PTHR12696">
    <property type="entry name" value="TIP120"/>
    <property type="match status" value="1"/>
</dbReference>
<sequence>MCLGACLLQSWTAFLRKANRALRQATLGTLNSLIVAYGDKIGSSAYEVIIVELSSLISDSDLHMTALALELCCTLMADKRASPNVGLAVRNKVLPQALTLIKSSLLQGQALMALQNFFATLVYSANTSFDALLDSLLSSAKPSPQSGGVAKQALCSIAQCVAVLCLAAGDQKCSTTVKMLTDILRDDSSSNSVRFSLMLVLC</sequence>